<reference evidence="2" key="1">
    <citation type="submission" date="2020-08" db="EMBL/GenBank/DDBJ databases">
        <title>Spodoptera exigua strain:BAW_Kor-Di-RS1 Genome sequencing and assembly.</title>
        <authorList>
            <person name="Kim J."/>
            <person name="Nam H.Y."/>
            <person name="Kwon M."/>
            <person name="Choi J.H."/>
            <person name="Cho S.R."/>
            <person name="Kim G.-H."/>
        </authorList>
    </citation>
    <scope>NUCLEOTIDE SEQUENCE</scope>
    <source>
        <strain evidence="2">BAW_Kor-Di-RS1</strain>
        <tissue evidence="2">Whole-body</tissue>
    </source>
</reference>
<evidence type="ECO:0000313" key="2">
    <source>
        <dbReference type="EMBL" id="KAF9407202.1"/>
    </source>
</evidence>
<proteinExistence type="predicted"/>
<feature type="domain" description="PiggyBac transposable element-derived protein" evidence="1">
    <location>
        <begin position="55"/>
        <end position="152"/>
    </location>
</feature>
<dbReference type="EMBL" id="JACKWZ010000496">
    <property type="protein sequence ID" value="KAF9407202.1"/>
    <property type="molecule type" value="Genomic_DNA"/>
</dbReference>
<dbReference type="PANTHER" id="PTHR46599:SF6">
    <property type="entry name" value="DUAL SPECIFICITY PHOSPHATASE 26"/>
    <property type="match status" value="1"/>
</dbReference>
<organism evidence="2 3">
    <name type="scientific">Spodoptera exigua</name>
    <name type="common">Beet armyworm</name>
    <name type="synonym">Noctua fulgens</name>
    <dbReference type="NCBI Taxonomy" id="7107"/>
    <lineage>
        <taxon>Eukaryota</taxon>
        <taxon>Metazoa</taxon>
        <taxon>Ecdysozoa</taxon>
        <taxon>Arthropoda</taxon>
        <taxon>Hexapoda</taxon>
        <taxon>Insecta</taxon>
        <taxon>Pterygota</taxon>
        <taxon>Neoptera</taxon>
        <taxon>Endopterygota</taxon>
        <taxon>Lepidoptera</taxon>
        <taxon>Glossata</taxon>
        <taxon>Ditrysia</taxon>
        <taxon>Noctuoidea</taxon>
        <taxon>Noctuidae</taxon>
        <taxon>Amphipyrinae</taxon>
        <taxon>Spodoptera</taxon>
    </lineage>
</organism>
<dbReference type="PANTHER" id="PTHR46599">
    <property type="entry name" value="PIGGYBAC TRANSPOSABLE ELEMENT-DERIVED PROTEIN 4"/>
    <property type="match status" value="1"/>
</dbReference>
<comment type="caution">
    <text evidence="2">The sequence shown here is derived from an EMBL/GenBank/DDBJ whole genome shotgun (WGS) entry which is preliminary data.</text>
</comment>
<dbReference type="Pfam" id="PF13843">
    <property type="entry name" value="DDE_Tnp_1_7"/>
    <property type="match status" value="1"/>
</dbReference>
<protein>
    <recommendedName>
        <fullName evidence="1">PiggyBac transposable element-derived protein domain-containing protein</fullName>
    </recommendedName>
</protein>
<dbReference type="InterPro" id="IPR029526">
    <property type="entry name" value="PGBD"/>
</dbReference>
<sequence>MESSTSNPSYGATNKAEIKALFGLLFLAGLFRSGRKSLIDLWSNDGTGIEFKTIREEKSSVFGFQKDITIVSYIPKPRKCGHMMSSLHHDDEVDPESGDQRKPSIITFYNSTKSGVDVVDKLARTYDVTRNCKRWPLTVFFSMLNHAGINSFIVYMLNNSIERKKTNLRKNFIKQLGLSLLEDHIRKRKDNPHIPRNIRRRVHEMLHEEVPGPPPKQPRRSQRCSFCPRNKDRKTLNGCFKCNAAICKEHANLMCQNCTDLDNE</sequence>
<keyword evidence="3" id="KW-1185">Reference proteome</keyword>
<dbReference type="AlphaFoldDB" id="A0A835G5F3"/>
<gene>
    <name evidence="2" type="ORF">HW555_012693</name>
</gene>
<accession>A0A835G5F3</accession>
<evidence type="ECO:0000313" key="3">
    <source>
        <dbReference type="Proteomes" id="UP000648187"/>
    </source>
</evidence>
<dbReference type="Proteomes" id="UP000648187">
    <property type="component" value="Unassembled WGS sequence"/>
</dbReference>
<evidence type="ECO:0000259" key="1">
    <source>
        <dbReference type="Pfam" id="PF13843"/>
    </source>
</evidence>
<name>A0A835G5F3_SPOEX</name>